<dbReference type="Gene3D" id="1.10.510.10">
    <property type="entry name" value="Transferase(Phosphotransferase) domain 1"/>
    <property type="match status" value="1"/>
</dbReference>
<feature type="compositionally biased region" description="Low complexity" evidence="1">
    <location>
        <begin position="377"/>
        <end position="420"/>
    </location>
</feature>
<dbReference type="GO" id="GO:0005524">
    <property type="term" value="F:ATP binding"/>
    <property type="evidence" value="ECO:0007669"/>
    <property type="project" value="InterPro"/>
</dbReference>
<dbReference type="InterPro" id="IPR011009">
    <property type="entry name" value="Kinase-like_dom_sf"/>
</dbReference>
<gene>
    <name evidence="3" type="ORF">HQN59_19605</name>
</gene>
<feature type="compositionally biased region" description="Basic and acidic residues" evidence="1">
    <location>
        <begin position="567"/>
        <end position="578"/>
    </location>
</feature>
<feature type="compositionally biased region" description="Low complexity" evidence="1">
    <location>
        <begin position="667"/>
        <end position="687"/>
    </location>
</feature>
<dbReference type="PROSITE" id="PS50011">
    <property type="entry name" value="PROTEIN_KINASE_DOM"/>
    <property type="match status" value="1"/>
</dbReference>
<evidence type="ECO:0000259" key="2">
    <source>
        <dbReference type="PROSITE" id="PS50011"/>
    </source>
</evidence>
<feature type="compositionally biased region" description="Low complexity" evidence="1">
    <location>
        <begin position="429"/>
        <end position="441"/>
    </location>
</feature>
<evidence type="ECO:0000313" key="4">
    <source>
        <dbReference type="Proteomes" id="UP000529637"/>
    </source>
</evidence>
<feature type="compositionally biased region" description="Polar residues" evidence="1">
    <location>
        <begin position="604"/>
        <end position="619"/>
    </location>
</feature>
<feature type="compositionally biased region" description="Basic and acidic residues" evidence="1">
    <location>
        <begin position="367"/>
        <end position="376"/>
    </location>
</feature>
<feature type="domain" description="Protein kinase" evidence="2">
    <location>
        <begin position="11"/>
        <end position="327"/>
    </location>
</feature>
<proteinExistence type="predicted"/>
<dbReference type="InterPro" id="IPR008271">
    <property type="entry name" value="Ser/Thr_kinase_AS"/>
</dbReference>
<dbReference type="AlphaFoldDB" id="A0A7Y6NRF9"/>
<reference evidence="3 4" key="1">
    <citation type="submission" date="2020-06" db="EMBL/GenBank/DDBJ databases">
        <title>Schlegella sp. ID0723 isolated from air conditioner.</title>
        <authorList>
            <person name="Kim D.Y."/>
            <person name="Kim D.-U."/>
        </authorList>
    </citation>
    <scope>NUCLEOTIDE SEQUENCE [LARGE SCALE GENOMIC DNA]</scope>
    <source>
        <strain evidence="3 4">ID0723</strain>
    </source>
</reference>
<feature type="compositionally biased region" description="Low complexity" evidence="1">
    <location>
        <begin position="580"/>
        <end position="598"/>
    </location>
</feature>
<feature type="compositionally biased region" description="Low complexity" evidence="1">
    <location>
        <begin position="708"/>
        <end position="717"/>
    </location>
</feature>
<dbReference type="InterPro" id="IPR000719">
    <property type="entry name" value="Prot_kinase_dom"/>
</dbReference>
<feature type="region of interest" description="Disordered" evidence="1">
    <location>
        <begin position="356"/>
        <end position="480"/>
    </location>
</feature>
<dbReference type="Proteomes" id="UP000529637">
    <property type="component" value="Unassembled WGS sequence"/>
</dbReference>
<accession>A0A7Y6NRF9</accession>
<evidence type="ECO:0000256" key="1">
    <source>
        <dbReference type="SAM" id="MobiDB-lite"/>
    </source>
</evidence>
<comment type="caution">
    <text evidence="3">The sequence shown here is derived from an EMBL/GenBank/DDBJ whole genome shotgun (WGS) entry which is preliminary data.</text>
</comment>
<feature type="region of interest" description="Disordered" evidence="1">
    <location>
        <begin position="934"/>
        <end position="956"/>
    </location>
</feature>
<dbReference type="EMBL" id="JABWMJ010000010">
    <property type="protein sequence ID" value="NUZ07975.1"/>
    <property type="molecule type" value="Genomic_DNA"/>
</dbReference>
<keyword evidence="4" id="KW-1185">Reference proteome</keyword>
<dbReference type="SUPFAM" id="SSF56112">
    <property type="entry name" value="Protein kinase-like (PK-like)"/>
    <property type="match status" value="1"/>
</dbReference>
<dbReference type="RefSeq" id="WP_176070813.1">
    <property type="nucleotide sequence ID" value="NZ_JABWMJ010000010.1"/>
</dbReference>
<dbReference type="PROSITE" id="PS00108">
    <property type="entry name" value="PROTEIN_KINASE_ST"/>
    <property type="match status" value="1"/>
</dbReference>
<protein>
    <recommendedName>
        <fullName evidence="2">Protein kinase domain-containing protein</fullName>
    </recommendedName>
</protein>
<organism evidence="3 4">
    <name type="scientific">Piscinibacter koreensis</name>
    <dbReference type="NCBI Taxonomy" id="2742824"/>
    <lineage>
        <taxon>Bacteria</taxon>
        <taxon>Pseudomonadati</taxon>
        <taxon>Pseudomonadota</taxon>
        <taxon>Betaproteobacteria</taxon>
        <taxon>Burkholderiales</taxon>
        <taxon>Sphaerotilaceae</taxon>
        <taxon>Piscinibacter</taxon>
    </lineage>
</organism>
<evidence type="ECO:0000313" key="3">
    <source>
        <dbReference type="EMBL" id="NUZ07975.1"/>
    </source>
</evidence>
<dbReference type="GO" id="GO:0004672">
    <property type="term" value="F:protein kinase activity"/>
    <property type="evidence" value="ECO:0007669"/>
    <property type="project" value="InterPro"/>
</dbReference>
<feature type="region of interest" description="Disordered" evidence="1">
    <location>
        <begin position="537"/>
        <end position="725"/>
    </location>
</feature>
<feature type="compositionally biased region" description="Basic and acidic residues" evidence="1">
    <location>
        <begin position="621"/>
        <end position="632"/>
    </location>
</feature>
<sequence>MNPADIDRVFGRGRLRMATGEHVEVFREAAAPGERRRYTKRFLATPNGDFRPWTEREWRILARLVGHGVAPAPEVVQFDRGGPDRPALVQTYDAGITVDHWVTLLPVERGGRSFPHVFEDCAHWWALARHVLVALDAIHQLNLVHLDLKADNVCIPYAPADFDPRRPGQVLVPRFDALTLIDFAFSLVSGEPLTSPLPIARQVDYEYQSPRLLQALAAGSAGDLGPTRELDWRCDFFSLAAMLRRLLPPSGGAGWNPDRRARADGLLQRLLEVHDAPRQPERPHAELIAVATRTLADADLAESLPRGWSLATREDAGPLATAPTPITRIALPLRRHEARATAPEWSDHGEAVATAAEWSGHGARATGPERSERREPAAPAAGDIVTGGRAAEVAASAGSTALPAGGSAESSRGAAGAEPEPAGDRGSGAPADAEPHAATAAREVDAGGNPPDAIPAAGAESSADENDRAATPWRQPMAIDPLVAAGRLDELDRSRGEQQRRRARTWRIAAALAIGSPLSAAAWFAWHAAERPGADRNVASVSAKRVDAARAPADTRPGPERQTPGPERQRPTAERRTPEPVTNVPTASAVTAAASTPSHIGATAPTSSHIGVAASTPSHLETADVRRVEPRTADAAAADASRHVDAGAPARGLGREAGPDAAPPTRAPSAATPGSSASISPGAPAAAVVTSRSKVGPADTSEAREAPVPEAAPRGAAPAPPPAADFAARGNELLAREIPRIAQRAERAVLRVLFVAGQSGDDSDGTAAIRAAARALPRAHDLDGRLERAPREARALNEAARLALNRNGDPQQALRMQLGAFGANPLDPEVVGNTAFLLLRQPKPDPERARELALHALTLREPRFPAGRLEDWTTFAIASALTGRERDARNAWFVTLALTPDLERHCRGAIHARSIYGDRLRTSVAAMLDRAQGAARARNAPSCEDSPPRVASSRSR</sequence>
<name>A0A7Y6NRF9_9BURK</name>